<name>A0A4Y2U8P1_ARAVE</name>
<evidence type="ECO:0000313" key="2">
    <source>
        <dbReference type="Proteomes" id="UP000499080"/>
    </source>
</evidence>
<evidence type="ECO:0000313" key="1">
    <source>
        <dbReference type="EMBL" id="GBO08873.1"/>
    </source>
</evidence>
<comment type="caution">
    <text evidence="1">The sequence shown here is derived from an EMBL/GenBank/DDBJ whole genome shotgun (WGS) entry which is preliminary data.</text>
</comment>
<gene>
    <name evidence="1" type="ORF">AVEN_178222_1</name>
</gene>
<protein>
    <submittedName>
        <fullName evidence="1">Uncharacterized protein</fullName>
    </submittedName>
</protein>
<dbReference type="AlphaFoldDB" id="A0A4Y2U8P1"/>
<dbReference type="Proteomes" id="UP000499080">
    <property type="component" value="Unassembled WGS sequence"/>
</dbReference>
<organism evidence="1 2">
    <name type="scientific">Araneus ventricosus</name>
    <name type="common">Orbweaver spider</name>
    <name type="synonym">Epeira ventricosa</name>
    <dbReference type="NCBI Taxonomy" id="182803"/>
    <lineage>
        <taxon>Eukaryota</taxon>
        <taxon>Metazoa</taxon>
        <taxon>Ecdysozoa</taxon>
        <taxon>Arthropoda</taxon>
        <taxon>Chelicerata</taxon>
        <taxon>Arachnida</taxon>
        <taxon>Araneae</taxon>
        <taxon>Araneomorphae</taxon>
        <taxon>Entelegynae</taxon>
        <taxon>Araneoidea</taxon>
        <taxon>Araneidae</taxon>
        <taxon>Araneus</taxon>
    </lineage>
</organism>
<dbReference type="EMBL" id="BGPR01034476">
    <property type="protein sequence ID" value="GBO08873.1"/>
    <property type="molecule type" value="Genomic_DNA"/>
</dbReference>
<sequence>MSKVYKIVSNEAIQVLTGCRPLYIKASVEKETLDSIVNSKTTLDNEDFTNFAYNHRLPPRKNKMINWKFYNQEMDGANIFTDVLEGLLFGSLLSISPCGFCQNGVDFAFTNKEPANQVS</sequence>
<proteinExistence type="predicted"/>
<keyword evidence="2" id="KW-1185">Reference proteome</keyword>
<accession>A0A4Y2U8P1</accession>
<reference evidence="1 2" key="1">
    <citation type="journal article" date="2019" name="Sci. Rep.">
        <title>Orb-weaving spider Araneus ventricosus genome elucidates the spidroin gene catalogue.</title>
        <authorList>
            <person name="Kono N."/>
            <person name="Nakamura H."/>
            <person name="Ohtoshi R."/>
            <person name="Moran D.A.P."/>
            <person name="Shinohara A."/>
            <person name="Yoshida Y."/>
            <person name="Fujiwara M."/>
            <person name="Mori M."/>
            <person name="Tomita M."/>
            <person name="Arakawa K."/>
        </authorList>
    </citation>
    <scope>NUCLEOTIDE SEQUENCE [LARGE SCALE GENOMIC DNA]</scope>
</reference>
<dbReference type="OrthoDB" id="6784028at2759"/>